<keyword evidence="2" id="KW-1185">Reference proteome</keyword>
<sequence>MKSKTRYLLLFFLLPLFGGCSTLFNPSSISKLQKISPIEEEVTVYPGTIALSFSGEKPPAEKTARDAMLMELGTRYTLQEEEALYRLDLRIDQRDIVKDFRKIHAVSLGCQLTDQANGKVVRRYFFSEETEHTIESASYLYRIVRKGVKTVVR</sequence>
<accession>E1R170</accession>
<protein>
    <recommendedName>
        <fullName evidence="3">Lipoprotein</fullName>
    </recommendedName>
</protein>
<gene>
    <name evidence="1" type="ordered locus">Spirs_1764</name>
</gene>
<evidence type="ECO:0000313" key="2">
    <source>
        <dbReference type="Proteomes" id="UP000002318"/>
    </source>
</evidence>
<dbReference type="PROSITE" id="PS51257">
    <property type="entry name" value="PROKAR_LIPOPROTEIN"/>
    <property type="match status" value="1"/>
</dbReference>
<dbReference type="EMBL" id="CP002116">
    <property type="protein sequence ID" value="ADK80890.1"/>
    <property type="molecule type" value="Genomic_DNA"/>
</dbReference>
<dbReference type="Proteomes" id="UP000002318">
    <property type="component" value="Chromosome"/>
</dbReference>
<dbReference type="HOGENOM" id="CLU_1712160_0_0_12"/>
<dbReference type="KEGG" id="ssm:Spirs_1764"/>
<name>E1R170_SEDSS</name>
<organism evidence="1 2">
    <name type="scientific">Sediminispirochaeta smaragdinae (strain DSM 11293 / JCM 15392 / SEBR 4228)</name>
    <name type="common">Spirochaeta smaragdinae</name>
    <dbReference type="NCBI Taxonomy" id="573413"/>
    <lineage>
        <taxon>Bacteria</taxon>
        <taxon>Pseudomonadati</taxon>
        <taxon>Spirochaetota</taxon>
        <taxon>Spirochaetia</taxon>
        <taxon>Spirochaetales</taxon>
        <taxon>Spirochaetaceae</taxon>
        <taxon>Sediminispirochaeta</taxon>
    </lineage>
</organism>
<dbReference type="RefSeq" id="WP_013254354.1">
    <property type="nucleotide sequence ID" value="NC_014364.1"/>
</dbReference>
<evidence type="ECO:0008006" key="3">
    <source>
        <dbReference type="Google" id="ProtNLM"/>
    </source>
</evidence>
<dbReference type="OrthoDB" id="9827496at2"/>
<evidence type="ECO:0000313" key="1">
    <source>
        <dbReference type="EMBL" id="ADK80890.1"/>
    </source>
</evidence>
<dbReference type="STRING" id="573413.Spirs_1764"/>
<reference evidence="1 2" key="1">
    <citation type="journal article" date="2010" name="Stand. Genomic Sci.">
        <title>Complete genome sequence of Spirochaeta smaragdinae type strain (SEBR 4228).</title>
        <authorList>
            <person name="Mavromatis K."/>
            <person name="Yasawong M."/>
            <person name="Chertkov O."/>
            <person name="Lapidus A."/>
            <person name="Lucas S."/>
            <person name="Nolan M."/>
            <person name="Del Rio T.G."/>
            <person name="Tice H."/>
            <person name="Cheng J.F."/>
            <person name="Pitluck S."/>
            <person name="Liolios K."/>
            <person name="Ivanova N."/>
            <person name="Tapia R."/>
            <person name="Han C."/>
            <person name="Bruce D."/>
            <person name="Goodwin L."/>
            <person name="Pati A."/>
            <person name="Chen A."/>
            <person name="Palaniappan K."/>
            <person name="Land M."/>
            <person name="Hauser L."/>
            <person name="Chang Y.J."/>
            <person name="Jeffries C.D."/>
            <person name="Detter J.C."/>
            <person name="Rohde M."/>
            <person name="Brambilla E."/>
            <person name="Spring S."/>
            <person name="Goker M."/>
            <person name="Sikorski J."/>
            <person name="Woyke T."/>
            <person name="Bristow J."/>
            <person name="Eisen J.A."/>
            <person name="Markowitz V."/>
            <person name="Hugenholtz P."/>
            <person name="Klenk H.P."/>
            <person name="Kyrpides N.C."/>
        </authorList>
    </citation>
    <scope>NUCLEOTIDE SEQUENCE [LARGE SCALE GENOMIC DNA]</scope>
    <source>
        <strain evidence="2">DSM 11293 / JCM 15392 / SEBR 4228</strain>
    </source>
</reference>
<proteinExistence type="predicted"/>
<dbReference type="AlphaFoldDB" id="E1R170"/>